<dbReference type="Proteomes" id="UP000270021">
    <property type="component" value="Chromosome"/>
</dbReference>
<dbReference type="Pfam" id="PF10708">
    <property type="entry name" value="DUF2510"/>
    <property type="match status" value="1"/>
</dbReference>
<dbReference type="EMBL" id="CP034438">
    <property type="protein sequence ID" value="AZN30378.1"/>
    <property type="molecule type" value="Genomic_DNA"/>
</dbReference>
<reference evidence="4 5" key="1">
    <citation type="submission" date="2018-12" db="EMBL/GenBank/DDBJ databases">
        <title>Complete genome sequence of Flaviflexus salsibiostraticola KCTC 33148.</title>
        <authorList>
            <person name="Bae J.-W."/>
        </authorList>
    </citation>
    <scope>NUCLEOTIDE SEQUENCE [LARGE SCALE GENOMIC DNA]</scope>
    <source>
        <strain evidence="4 5">KCTC 33148</strain>
    </source>
</reference>
<dbReference type="AlphaFoldDB" id="A0A3Q8WUG9"/>
<sequence>MENKNGLAEPGWYPGPDGVQRYWDGTTWLSIPAPESGRQGNSRRVRAWLVAGIASAVIVGLIIVGLMFKADRDRALAEESARAEEAASIAAAEEAASIEAAEEAERVREEEERAERRQEQERDARRDSVDEIEASIVTMAEEHAASGLIDGPILEAICSPVAGGSLDDLAEQTTVFDCFVITTEPDENGSQSGYNYNATMNWTTSQYTYGFGSP</sequence>
<evidence type="ECO:0000313" key="5">
    <source>
        <dbReference type="Proteomes" id="UP000270021"/>
    </source>
</evidence>
<evidence type="ECO:0000313" key="4">
    <source>
        <dbReference type="EMBL" id="AZN30378.1"/>
    </source>
</evidence>
<dbReference type="InterPro" id="IPR018929">
    <property type="entry name" value="DUF2510"/>
</dbReference>
<proteinExistence type="predicted"/>
<feature type="region of interest" description="Disordered" evidence="1">
    <location>
        <begin position="93"/>
        <end position="129"/>
    </location>
</feature>
<dbReference type="OrthoDB" id="4966970at2"/>
<gene>
    <name evidence="4" type="ORF">EJO69_08715</name>
</gene>
<evidence type="ECO:0000256" key="1">
    <source>
        <dbReference type="SAM" id="MobiDB-lite"/>
    </source>
</evidence>
<feature type="transmembrane region" description="Helical" evidence="2">
    <location>
        <begin position="47"/>
        <end position="68"/>
    </location>
</feature>
<keyword evidence="5" id="KW-1185">Reference proteome</keyword>
<evidence type="ECO:0000256" key="2">
    <source>
        <dbReference type="SAM" id="Phobius"/>
    </source>
</evidence>
<organism evidence="4 5">
    <name type="scientific">Flaviflexus salsibiostraticola</name>
    <dbReference type="NCBI Taxonomy" id="1282737"/>
    <lineage>
        <taxon>Bacteria</taxon>
        <taxon>Bacillati</taxon>
        <taxon>Actinomycetota</taxon>
        <taxon>Actinomycetes</taxon>
        <taxon>Actinomycetales</taxon>
        <taxon>Actinomycetaceae</taxon>
        <taxon>Flaviflexus</taxon>
    </lineage>
</organism>
<name>A0A3Q8WUG9_9ACTO</name>
<feature type="domain" description="DUF2510" evidence="3">
    <location>
        <begin position="10"/>
        <end position="35"/>
    </location>
</feature>
<evidence type="ECO:0000259" key="3">
    <source>
        <dbReference type="Pfam" id="PF10708"/>
    </source>
</evidence>
<accession>A0A3Q8WUG9</accession>
<keyword evidence="2" id="KW-1133">Transmembrane helix</keyword>
<protein>
    <submittedName>
        <fullName evidence="4">DUF2510 domain-containing protein</fullName>
    </submittedName>
</protein>
<dbReference type="KEGG" id="fsl:EJO69_08715"/>
<dbReference type="RefSeq" id="WP_126041068.1">
    <property type="nucleotide sequence ID" value="NZ_CP034438.1"/>
</dbReference>
<feature type="compositionally biased region" description="Basic and acidic residues" evidence="1">
    <location>
        <begin position="103"/>
        <end position="129"/>
    </location>
</feature>
<keyword evidence="2" id="KW-0812">Transmembrane</keyword>
<keyword evidence="2" id="KW-0472">Membrane</keyword>